<accession>A0A9D4WWE5</accession>
<gene>
    <name evidence="2" type="ORF">KIW84_055729</name>
</gene>
<evidence type="ECO:0000256" key="1">
    <source>
        <dbReference type="SAM" id="MobiDB-lite"/>
    </source>
</evidence>
<dbReference type="Gramene" id="Psat05G0572900-T1">
    <property type="protein sequence ID" value="KAI5410339.1"/>
    <property type="gene ID" value="KIW84_055729"/>
</dbReference>
<feature type="region of interest" description="Disordered" evidence="1">
    <location>
        <begin position="1"/>
        <end position="24"/>
    </location>
</feature>
<keyword evidence="3" id="KW-1185">Reference proteome</keyword>
<name>A0A9D4WWE5_PEA</name>
<proteinExistence type="predicted"/>
<sequence>MLQLQEPGHFIDDCPEVEKDKSKKRRYQKENFINKFKKSFMATWDELDNEEDANKDEEQANLGLMALTSSETESESDFGFESEEEDKVIQRKQVLKKFMKAHEEKLNPERLSSTNLHI</sequence>
<dbReference type="EMBL" id="JAMSHJ010000005">
    <property type="protein sequence ID" value="KAI5410339.1"/>
    <property type="molecule type" value="Genomic_DNA"/>
</dbReference>
<reference evidence="2 3" key="1">
    <citation type="journal article" date="2022" name="Nat. Genet.">
        <title>Improved pea reference genome and pan-genome highlight genomic features and evolutionary characteristics.</title>
        <authorList>
            <person name="Yang T."/>
            <person name="Liu R."/>
            <person name="Luo Y."/>
            <person name="Hu S."/>
            <person name="Wang D."/>
            <person name="Wang C."/>
            <person name="Pandey M.K."/>
            <person name="Ge S."/>
            <person name="Xu Q."/>
            <person name="Li N."/>
            <person name="Li G."/>
            <person name="Huang Y."/>
            <person name="Saxena R.K."/>
            <person name="Ji Y."/>
            <person name="Li M."/>
            <person name="Yan X."/>
            <person name="He Y."/>
            <person name="Liu Y."/>
            <person name="Wang X."/>
            <person name="Xiang C."/>
            <person name="Varshney R.K."/>
            <person name="Ding H."/>
            <person name="Gao S."/>
            <person name="Zong X."/>
        </authorList>
    </citation>
    <scope>NUCLEOTIDE SEQUENCE [LARGE SCALE GENOMIC DNA]</scope>
    <source>
        <strain evidence="2 3">cv. Zhongwan 6</strain>
    </source>
</reference>
<dbReference type="AlphaFoldDB" id="A0A9D4WWE5"/>
<organism evidence="2 3">
    <name type="scientific">Pisum sativum</name>
    <name type="common">Garden pea</name>
    <name type="synonym">Lathyrus oleraceus</name>
    <dbReference type="NCBI Taxonomy" id="3888"/>
    <lineage>
        <taxon>Eukaryota</taxon>
        <taxon>Viridiplantae</taxon>
        <taxon>Streptophyta</taxon>
        <taxon>Embryophyta</taxon>
        <taxon>Tracheophyta</taxon>
        <taxon>Spermatophyta</taxon>
        <taxon>Magnoliopsida</taxon>
        <taxon>eudicotyledons</taxon>
        <taxon>Gunneridae</taxon>
        <taxon>Pentapetalae</taxon>
        <taxon>rosids</taxon>
        <taxon>fabids</taxon>
        <taxon>Fabales</taxon>
        <taxon>Fabaceae</taxon>
        <taxon>Papilionoideae</taxon>
        <taxon>50 kb inversion clade</taxon>
        <taxon>NPAAA clade</taxon>
        <taxon>Hologalegina</taxon>
        <taxon>IRL clade</taxon>
        <taxon>Fabeae</taxon>
        <taxon>Lathyrus</taxon>
    </lineage>
</organism>
<protein>
    <submittedName>
        <fullName evidence="2">Uncharacterized protein</fullName>
    </submittedName>
</protein>
<evidence type="ECO:0000313" key="2">
    <source>
        <dbReference type="EMBL" id="KAI5410339.1"/>
    </source>
</evidence>
<feature type="compositionally biased region" description="Basic and acidic residues" evidence="1">
    <location>
        <begin position="9"/>
        <end position="21"/>
    </location>
</feature>
<dbReference type="Gene3D" id="4.10.60.10">
    <property type="entry name" value="Zinc finger, CCHC-type"/>
    <property type="match status" value="1"/>
</dbReference>
<dbReference type="Proteomes" id="UP001058974">
    <property type="component" value="Chromosome 5"/>
</dbReference>
<evidence type="ECO:0000313" key="3">
    <source>
        <dbReference type="Proteomes" id="UP001058974"/>
    </source>
</evidence>
<comment type="caution">
    <text evidence="2">The sequence shown here is derived from an EMBL/GenBank/DDBJ whole genome shotgun (WGS) entry which is preliminary data.</text>
</comment>